<accession>A0A098Q099</accession>
<evidence type="ECO:0000313" key="2">
    <source>
        <dbReference type="Proteomes" id="UP000028012"/>
    </source>
</evidence>
<organism evidence="1 2">
    <name type="scientific">Xanthomonas axonopodis pv. vasculorum</name>
    <dbReference type="NCBI Taxonomy" id="325777"/>
    <lineage>
        <taxon>Bacteria</taxon>
        <taxon>Pseudomonadati</taxon>
        <taxon>Pseudomonadota</taxon>
        <taxon>Gammaproteobacteria</taxon>
        <taxon>Lysobacterales</taxon>
        <taxon>Lysobacteraceae</taxon>
        <taxon>Xanthomonas</taxon>
    </lineage>
</organism>
<dbReference type="EMBL" id="JPHD02000069">
    <property type="protein sequence ID" value="KGE52283.1"/>
    <property type="molecule type" value="Genomic_DNA"/>
</dbReference>
<comment type="caution">
    <text evidence="1">The sequence shown here is derived from an EMBL/GenBank/DDBJ whole genome shotgun (WGS) entry which is preliminary data.</text>
</comment>
<name>A0A098Q099_9XANT</name>
<proteinExistence type="predicted"/>
<sequence>MIEDANIHQMQGITQTIGNDAICFTAAGAAGGVVVREDYCRSVQFDRSLDDHAWIDCRLVNRAVGEGLEGDDAMLAVQKYRSKHFICLAAELESEKVEQGLGSIDTGAALENTTLKQGDGLMNKEILLDREG</sequence>
<dbReference type="HOGENOM" id="CLU_1916241_0_0_6"/>
<protein>
    <submittedName>
        <fullName evidence="1">Uncharacterized protein</fullName>
    </submittedName>
</protein>
<dbReference type="Proteomes" id="UP000028012">
    <property type="component" value="Unassembled WGS sequence"/>
</dbReference>
<dbReference type="AlphaFoldDB" id="A0A098Q099"/>
<evidence type="ECO:0000313" key="1">
    <source>
        <dbReference type="EMBL" id="KGE52283.1"/>
    </source>
</evidence>
<dbReference type="STRING" id="325777.GW15_0210130"/>
<reference evidence="1 2" key="1">
    <citation type="submission" date="2014-09" db="EMBL/GenBank/DDBJ databases">
        <title>A draft genome sequence for Xanthomonas axonopodis pv. vasculorum NCPPB 900.</title>
        <authorList>
            <person name="Harrison J."/>
            <person name="Studholme D.J."/>
        </authorList>
    </citation>
    <scope>NUCLEOTIDE SEQUENCE [LARGE SCALE GENOMIC DNA]</scope>
    <source>
        <strain evidence="1 2">NCPPB 900</strain>
    </source>
</reference>
<gene>
    <name evidence="1" type="ORF">GW15_0210130</name>
</gene>